<evidence type="ECO:0000256" key="1">
    <source>
        <dbReference type="ARBA" id="ARBA00004442"/>
    </source>
</evidence>
<evidence type="ECO:0000313" key="4">
    <source>
        <dbReference type="EMBL" id="KAA6328058.1"/>
    </source>
</evidence>
<comment type="subcellular location">
    <subcellularLocation>
        <location evidence="1">Cell outer membrane</location>
    </subcellularLocation>
</comment>
<name>A0A5J4R3B1_9ZZZZ</name>
<dbReference type="AlphaFoldDB" id="A0A5J4R3B1"/>
<evidence type="ECO:0000256" key="3">
    <source>
        <dbReference type="ARBA" id="ARBA00023237"/>
    </source>
</evidence>
<dbReference type="Gene3D" id="2.40.170.20">
    <property type="entry name" value="TonB-dependent receptor, beta-barrel domain"/>
    <property type="match status" value="1"/>
</dbReference>
<dbReference type="SUPFAM" id="SSF56935">
    <property type="entry name" value="Porins"/>
    <property type="match status" value="1"/>
</dbReference>
<proteinExistence type="predicted"/>
<dbReference type="InterPro" id="IPR018247">
    <property type="entry name" value="EF_Hand_1_Ca_BS"/>
</dbReference>
<keyword evidence="2" id="KW-0472">Membrane</keyword>
<protein>
    <submittedName>
        <fullName evidence="4">TonB-dependent receptor SusC</fullName>
    </submittedName>
</protein>
<keyword evidence="4" id="KW-0675">Receptor</keyword>
<organism evidence="4">
    <name type="scientific">termite gut metagenome</name>
    <dbReference type="NCBI Taxonomy" id="433724"/>
    <lineage>
        <taxon>unclassified sequences</taxon>
        <taxon>metagenomes</taxon>
        <taxon>organismal metagenomes</taxon>
    </lineage>
</organism>
<reference evidence="4" key="1">
    <citation type="submission" date="2019-03" db="EMBL/GenBank/DDBJ databases">
        <title>Single cell metagenomics reveals metabolic interactions within the superorganism composed of flagellate Streblomastix strix and complex community of Bacteroidetes bacteria on its surface.</title>
        <authorList>
            <person name="Treitli S.C."/>
            <person name="Kolisko M."/>
            <person name="Husnik F."/>
            <person name="Keeling P."/>
            <person name="Hampl V."/>
        </authorList>
    </citation>
    <scope>NUCLEOTIDE SEQUENCE</scope>
    <source>
        <strain evidence="4">STM</strain>
    </source>
</reference>
<dbReference type="GO" id="GO:0009279">
    <property type="term" value="C:cell outer membrane"/>
    <property type="evidence" value="ECO:0007669"/>
    <property type="project" value="UniProtKB-SubCell"/>
</dbReference>
<comment type="caution">
    <text evidence="4">The sequence shown here is derived from an EMBL/GenBank/DDBJ whole genome shotgun (WGS) entry which is preliminary data.</text>
</comment>
<sequence length="669" mass="74916">MERYALKSAFNAKIADLIKLSVGINTYNNHYRNSSVGANSGNSGGGISGALKAAQIYPSNLPVRDLEEQYTIYTKSFTPNPVSLGDISDKTNSNGTYLNFSADIDVIKNQLSARLLYGSNLEQSERSIYVPSNIWFYQKYSSRGNLVNDKRLNQTMEAMLMFNKKFFNDIINLDAVLGVGRYLNHANGMTIAYDGQQYDAIANDNISSATGALYPYSYQSDGEKRSQFARANLDILNRYIVSGTVRRDGTDKFFPNKKYAWFPSIALAWKISNESFLQNVSWINLLKLRASYGKTGSDNLGTSLYGSYGPGGLYIIFNNGSNKYTPIVDNGLDYPNVSWQKTTMQNVGLDFYLFNNRLSGDFDLFRNDITDLLGSDVTDGLSMFSSYPVNGAHTRREGWDATIRSENIKGKEFSWSSILNLSQYKYLWMERFPNYDYKPYEKKGAESVNTWYYYETNGIVNGDKSNMPSSQPLAAQMPGYPIIVDQNNDGEIDYKDIVKYDNTPKLYAGLGNTFKYKDFELKIFLYTQLGVRKYNNALEWANAYNLGSQTSNSNAYIQRTWNSQTNPNGTLPGIAADLAPTSLPEGIGTDVRIQNASFVRLRNLTLGYNIRGTKLGALGKSISNCRIYVDGQNLITFTKFEGCDPEVSSSIGELPNARIFSAGISLSFF</sequence>
<gene>
    <name evidence="4" type="ORF">EZS27_023009</name>
</gene>
<dbReference type="EMBL" id="SNRY01001884">
    <property type="protein sequence ID" value="KAA6328058.1"/>
    <property type="molecule type" value="Genomic_DNA"/>
</dbReference>
<dbReference type="PROSITE" id="PS00018">
    <property type="entry name" value="EF_HAND_1"/>
    <property type="match status" value="1"/>
</dbReference>
<evidence type="ECO:0000256" key="2">
    <source>
        <dbReference type="ARBA" id="ARBA00023136"/>
    </source>
</evidence>
<dbReference type="InterPro" id="IPR036942">
    <property type="entry name" value="Beta-barrel_TonB_sf"/>
</dbReference>
<keyword evidence="3" id="KW-0998">Cell outer membrane</keyword>
<accession>A0A5J4R3B1</accession>